<name>A0A6M0CS78_9FLAO</name>
<protein>
    <submittedName>
        <fullName evidence="1">DUF1905 domain-containing protein</fullName>
    </submittedName>
</protein>
<accession>A0A6M0CS78</accession>
<keyword evidence="2" id="KW-1185">Reference proteome</keyword>
<organism evidence="1 2">
    <name type="scientific">Spongiivirga citrea</name>
    <dbReference type="NCBI Taxonomy" id="1481457"/>
    <lineage>
        <taxon>Bacteria</taxon>
        <taxon>Pseudomonadati</taxon>
        <taxon>Bacteroidota</taxon>
        <taxon>Flavobacteriia</taxon>
        <taxon>Flavobacteriales</taxon>
        <taxon>Flavobacteriaceae</taxon>
        <taxon>Spongiivirga</taxon>
    </lineage>
</organism>
<dbReference type="Pfam" id="PF08922">
    <property type="entry name" value="DUF1905"/>
    <property type="match status" value="1"/>
</dbReference>
<sequence>MPLKGVQYHFTTNTWQHDAPGGWFFVSIPKEISNEIRTMFKNEEEGWGRLKATAQIGKTEWKTAIWFDSKSNVYLLPLKAEIRKKEGISIDQEVAARIWI</sequence>
<comment type="caution">
    <text evidence="1">The sequence shown here is derived from an EMBL/GenBank/DDBJ whole genome shotgun (WGS) entry which is preliminary data.</text>
</comment>
<dbReference type="InterPro" id="IPR037079">
    <property type="entry name" value="AF2212/PG0164-like_sf"/>
</dbReference>
<dbReference type="Gene3D" id="2.40.30.100">
    <property type="entry name" value="AF2212/PG0164-like"/>
    <property type="match status" value="1"/>
</dbReference>
<dbReference type="InterPro" id="IPR015018">
    <property type="entry name" value="DUF1905"/>
</dbReference>
<dbReference type="SUPFAM" id="SSF141694">
    <property type="entry name" value="AF2212/PG0164-like"/>
    <property type="match status" value="1"/>
</dbReference>
<dbReference type="Proteomes" id="UP000474296">
    <property type="component" value="Unassembled WGS sequence"/>
</dbReference>
<dbReference type="AlphaFoldDB" id="A0A6M0CS78"/>
<dbReference type="EMBL" id="JAABOQ010000005">
    <property type="protein sequence ID" value="NER18357.1"/>
    <property type="molecule type" value="Genomic_DNA"/>
</dbReference>
<evidence type="ECO:0000313" key="1">
    <source>
        <dbReference type="EMBL" id="NER18357.1"/>
    </source>
</evidence>
<evidence type="ECO:0000313" key="2">
    <source>
        <dbReference type="Proteomes" id="UP000474296"/>
    </source>
</evidence>
<gene>
    <name evidence="1" type="ORF">GWK10_14135</name>
</gene>
<proteinExistence type="predicted"/>
<reference evidence="1 2" key="1">
    <citation type="submission" date="2020-01" db="EMBL/GenBank/DDBJ databases">
        <title>Spongiivirga citrea KCTC 32990T.</title>
        <authorList>
            <person name="Wang G."/>
        </authorList>
    </citation>
    <scope>NUCLEOTIDE SEQUENCE [LARGE SCALE GENOMIC DNA]</scope>
    <source>
        <strain evidence="1 2">KCTC 32990</strain>
    </source>
</reference>